<name>A0A0A9GKE6_ARUDO</name>
<dbReference type="EMBL" id="GBRH01172311">
    <property type="protein sequence ID" value="JAE25585.1"/>
    <property type="molecule type" value="Transcribed_RNA"/>
</dbReference>
<accession>A0A0A9GKE6</accession>
<sequence>MRGLFLAHRMLSTPLWVESTEDA</sequence>
<reference evidence="1" key="1">
    <citation type="submission" date="2014-09" db="EMBL/GenBank/DDBJ databases">
        <authorList>
            <person name="Magalhaes I.L.F."/>
            <person name="Oliveira U."/>
            <person name="Santos F.R."/>
            <person name="Vidigal T.H.D.A."/>
            <person name="Brescovit A.D."/>
            <person name="Santos A.J."/>
        </authorList>
    </citation>
    <scope>NUCLEOTIDE SEQUENCE</scope>
    <source>
        <tissue evidence="1">Shoot tissue taken approximately 20 cm above the soil surface</tissue>
    </source>
</reference>
<dbReference type="AlphaFoldDB" id="A0A0A9GKE6"/>
<evidence type="ECO:0000313" key="1">
    <source>
        <dbReference type="EMBL" id="JAE25585.1"/>
    </source>
</evidence>
<protein>
    <submittedName>
        <fullName evidence="1">Uncharacterized protein</fullName>
    </submittedName>
</protein>
<proteinExistence type="predicted"/>
<organism evidence="1">
    <name type="scientific">Arundo donax</name>
    <name type="common">Giant reed</name>
    <name type="synonym">Donax arundinaceus</name>
    <dbReference type="NCBI Taxonomy" id="35708"/>
    <lineage>
        <taxon>Eukaryota</taxon>
        <taxon>Viridiplantae</taxon>
        <taxon>Streptophyta</taxon>
        <taxon>Embryophyta</taxon>
        <taxon>Tracheophyta</taxon>
        <taxon>Spermatophyta</taxon>
        <taxon>Magnoliopsida</taxon>
        <taxon>Liliopsida</taxon>
        <taxon>Poales</taxon>
        <taxon>Poaceae</taxon>
        <taxon>PACMAD clade</taxon>
        <taxon>Arundinoideae</taxon>
        <taxon>Arundineae</taxon>
        <taxon>Arundo</taxon>
    </lineage>
</organism>
<reference evidence="1" key="2">
    <citation type="journal article" date="2015" name="Data Brief">
        <title>Shoot transcriptome of the giant reed, Arundo donax.</title>
        <authorList>
            <person name="Barrero R.A."/>
            <person name="Guerrero F.D."/>
            <person name="Moolhuijzen P."/>
            <person name="Goolsby J.A."/>
            <person name="Tidwell J."/>
            <person name="Bellgard S.E."/>
            <person name="Bellgard M.I."/>
        </authorList>
    </citation>
    <scope>NUCLEOTIDE SEQUENCE</scope>
    <source>
        <tissue evidence="1">Shoot tissue taken approximately 20 cm above the soil surface</tissue>
    </source>
</reference>